<evidence type="ECO:0000313" key="1">
    <source>
        <dbReference type="EMBL" id="KKQ17040.1"/>
    </source>
</evidence>
<reference evidence="1 2" key="1">
    <citation type="journal article" date="2015" name="Nature">
        <title>rRNA introns, odd ribosomes, and small enigmatic genomes across a large radiation of phyla.</title>
        <authorList>
            <person name="Brown C.T."/>
            <person name="Hug L.A."/>
            <person name="Thomas B.C."/>
            <person name="Sharon I."/>
            <person name="Castelle C.J."/>
            <person name="Singh A."/>
            <person name="Wilkins M.J."/>
            <person name="Williams K.H."/>
            <person name="Banfield J.F."/>
        </authorList>
    </citation>
    <scope>NUCLEOTIDE SEQUENCE [LARGE SCALE GENOMIC DNA]</scope>
</reference>
<dbReference type="AlphaFoldDB" id="A0A0G0FT82"/>
<organism evidence="1 2">
    <name type="scientific">Berkelbacteria bacterium GW2011_GWA1_36_9</name>
    <dbReference type="NCBI Taxonomy" id="1618331"/>
    <lineage>
        <taxon>Bacteria</taxon>
        <taxon>Candidatus Berkelbacteria</taxon>
    </lineage>
</organism>
<evidence type="ECO:0000313" key="2">
    <source>
        <dbReference type="Proteomes" id="UP000034508"/>
    </source>
</evidence>
<accession>A0A0G0FT82</accession>
<dbReference type="Pfam" id="PF12686">
    <property type="entry name" value="DUF3800"/>
    <property type="match status" value="1"/>
</dbReference>
<dbReference type="EMBL" id="LBSM01000023">
    <property type="protein sequence ID" value="KKQ17040.1"/>
    <property type="molecule type" value="Genomic_DNA"/>
</dbReference>
<evidence type="ECO:0008006" key="3">
    <source>
        <dbReference type="Google" id="ProtNLM"/>
    </source>
</evidence>
<sequence>MFRYNLGVKKKITQKLYCYVDETGQDTEGDIFIVVVIIVIKDKHEFENYLEKIENLTSKKKIKWSRLRVREKLFYLEKIVSSEEFEKNIYFQKFNNSMKYHDLTVLTIAQAINMFIKRNKIEEYQATITVDGLSKTEKFRMAKTIRNLGIKTRKIRGAKDESSSIIRLADMTAGFVRQTFSDKNYFKKIKAKYFNQINEI</sequence>
<dbReference type="Proteomes" id="UP000034508">
    <property type="component" value="Unassembled WGS sequence"/>
</dbReference>
<name>A0A0G0FT82_9BACT</name>
<protein>
    <recommendedName>
        <fullName evidence="3">DUF3800 domain-containing protein</fullName>
    </recommendedName>
</protein>
<gene>
    <name evidence="1" type="ORF">US31_C0023G0006</name>
</gene>
<dbReference type="InterPro" id="IPR024524">
    <property type="entry name" value="DUF3800"/>
</dbReference>
<proteinExistence type="predicted"/>
<comment type="caution">
    <text evidence="1">The sequence shown here is derived from an EMBL/GenBank/DDBJ whole genome shotgun (WGS) entry which is preliminary data.</text>
</comment>